<keyword evidence="3" id="KW-1185">Reference proteome</keyword>
<dbReference type="InterPro" id="IPR027275">
    <property type="entry name" value="PRC-brl_dom"/>
</dbReference>
<reference evidence="2 3" key="1">
    <citation type="submission" date="2019-09" db="EMBL/GenBank/DDBJ databases">
        <title>Draft genome sequence of Ginsengibacter sp. BR5-29.</title>
        <authorList>
            <person name="Im W.-T."/>
        </authorList>
    </citation>
    <scope>NUCLEOTIDE SEQUENCE [LARGE SCALE GENOMIC DNA]</scope>
    <source>
        <strain evidence="2 3">BR5-29</strain>
    </source>
</reference>
<evidence type="ECO:0000259" key="1">
    <source>
        <dbReference type="Pfam" id="PF05239"/>
    </source>
</evidence>
<name>A0A5J5IBU6_9BACT</name>
<sequence>MVKDEYVPNRNHYIANRNLKKLHGSGFEVAHDEPDIRGWKVVNMENIEIGKVDDLLFDADSRKVRYLTIKLNGKPLNLLSRDLLVPIGLAELDKKDDFVLLPDVTAGQLAALPDYKKGKVTVETERAIRTVFAGIANAPGKYGDDSEYAINSQECYSDNYSNADSMYLARPTTGTEDINPGELD</sequence>
<dbReference type="EMBL" id="VYQF01000007">
    <property type="protein sequence ID" value="KAA9036514.1"/>
    <property type="molecule type" value="Genomic_DNA"/>
</dbReference>
<organism evidence="2 3">
    <name type="scientific">Ginsengibacter hankyongi</name>
    <dbReference type="NCBI Taxonomy" id="2607284"/>
    <lineage>
        <taxon>Bacteria</taxon>
        <taxon>Pseudomonadati</taxon>
        <taxon>Bacteroidota</taxon>
        <taxon>Chitinophagia</taxon>
        <taxon>Chitinophagales</taxon>
        <taxon>Chitinophagaceae</taxon>
        <taxon>Ginsengibacter</taxon>
    </lineage>
</organism>
<dbReference type="Proteomes" id="UP000326903">
    <property type="component" value="Unassembled WGS sequence"/>
</dbReference>
<dbReference type="RefSeq" id="WP_150416256.1">
    <property type="nucleotide sequence ID" value="NZ_VYQF01000007.1"/>
</dbReference>
<dbReference type="Pfam" id="PF05239">
    <property type="entry name" value="PRC"/>
    <property type="match status" value="1"/>
</dbReference>
<accession>A0A5J5IBU6</accession>
<comment type="caution">
    <text evidence="2">The sequence shown here is derived from an EMBL/GenBank/DDBJ whole genome shotgun (WGS) entry which is preliminary data.</text>
</comment>
<protein>
    <submittedName>
        <fullName evidence="2">PRC-barrel domain containing protein</fullName>
    </submittedName>
</protein>
<dbReference type="GO" id="GO:0030077">
    <property type="term" value="C:plasma membrane light-harvesting complex"/>
    <property type="evidence" value="ECO:0007669"/>
    <property type="project" value="InterPro"/>
</dbReference>
<feature type="domain" description="PRC-barrel" evidence="1">
    <location>
        <begin position="35"/>
        <end position="103"/>
    </location>
</feature>
<evidence type="ECO:0000313" key="2">
    <source>
        <dbReference type="EMBL" id="KAA9036514.1"/>
    </source>
</evidence>
<dbReference type="GO" id="GO:0019684">
    <property type="term" value="P:photosynthesis, light reaction"/>
    <property type="evidence" value="ECO:0007669"/>
    <property type="project" value="InterPro"/>
</dbReference>
<proteinExistence type="predicted"/>
<gene>
    <name evidence="2" type="ORF">FW778_18005</name>
</gene>
<dbReference type="InterPro" id="IPR014747">
    <property type="entry name" value="Bac_photo_RC_H_C"/>
</dbReference>
<dbReference type="AlphaFoldDB" id="A0A5J5IBU6"/>
<dbReference type="Gene3D" id="3.90.50.10">
    <property type="entry name" value="Photosynthetic Reaction Center, subunit H, domain 2"/>
    <property type="match status" value="1"/>
</dbReference>
<evidence type="ECO:0000313" key="3">
    <source>
        <dbReference type="Proteomes" id="UP000326903"/>
    </source>
</evidence>
<dbReference type="SUPFAM" id="SSF50346">
    <property type="entry name" value="PRC-barrel domain"/>
    <property type="match status" value="1"/>
</dbReference>
<dbReference type="InterPro" id="IPR011033">
    <property type="entry name" value="PRC_barrel-like_sf"/>
</dbReference>